<accession>A0A6J5LQG7</accession>
<evidence type="ECO:0000313" key="1">
    <source>
        <dbReference type="EMBL" id="CAB4135483.1"/>
    </source>
</evidence>
<sequence length="94" mass="9737">MSDPQGLKSFHRETTGTVATGAFYVKGYHCISGGTAGDVIFRDGGASGAIVFQFNIGTGTQPIVLTLPAAGLLFETDIHVTLPAAAKVTTFYGK</sequence>
<name>A0A6J5LQG7_9CAUD</name>
<reference evidence="1" key="1">
    <citation type="submission" date="2020-04" db="EMBL/GenBank/DDBJ databases">
        <authorList>
            <person name="Chiriac C."/>
            <person name="Salcher M."/>
            <person name="Ghai R."/>
            <person name="Kavagutti S V."/>
        </authorList>
    </citation>
    <scope>NUCLEOTIDE SEQUENCE</scope>
</reference>
<organism evidence="1">
    <name type="scientific">uncultured Caudovirales phage</name>
    <dbReference type="NCBI Taxonomy" id="2100421"/>
    <lineage>
        <taxon>Viruses</taxon>
        <taxon>Duplodnaviria</taxon>
        <taxon>Heunggongvirae</taxon>
        <taxon>Uroviricota</taxon>
        <taxon>Caudoviricetes</taxon>
        <taxon>Peduoviridae</taxon>
        <taxon>Maltschvirus</taxon>
        <taxon>Maltschvirus maltsch</taxon>
    </lineage>
</organism>
<dbReference type="EMBL" id="LR796300">
    <property type="protein sequence ID" value="CAB4135483.1"/>
    <property type="molecule type" value="Genomic_DNA"/>
</dbReference>
<protein>
    <submittedName>
        <fullName evidence="1">Uncharacterized protein</fullName>
    </submittedName>
</protein>
<proteinExistence type="predicted"/>
<gene>
    <name evidence="1" type="ORF">UFOVP285_35</name>
</gene>